<evidence type="ECO:0000256" key="8">
    <source>
        <dbReference type="ARBA" id="ARBA00023002"/>
    </source>
</evidence>
<keyword evidence="16" id="KW-1185">Reference proteome</keyword>
<evidence type="ECO:0000256" key="1">
    <source>
        <dbReference type="ARBA" id="ARBA00004240"/>
    </source>
</evidence>
<dbReference type="KEGG" id="clec:106670418"/>
<dbReference type="FunFam" id="3.40.50.720:FF:000165">
    <property type="entry name" value="3-ketodihydrosphingosine reductase"/>
    <property type="match status" value="1"/>
</dbReference>
<dbReference type="GO" id="GO:0006666">
    <property type="term" value="P:3-keto-sphinganine metabolic process"/>
    <property type="evidence" value="ECO:0007669"/>
    <property type="project" value="InterPro"/>
</dbReference>
<evidence type="ECO:0000256" key="3">
    <source>
        <dbReference type="ARBA" id="ARBA00004991"/>
    </source>
</evidence>
<feature type="transmembrane region" description="Helical" evidence="14">
    <location>
        <begin position="12"/>
        <end position="31"/>
    </location>
</feature>
<dbReference type="GO" id="GO:0047560">
    <property type="term" value="F:3-dehydrosphinganine reductase activity"/>
    <property type="evidence" value="ECO:0007669"/>
    <property type="project" value="UniProtKB-EC"/>
</dbReference>
<dbReference type="InterPro" id="IPR002347">
    <property type="entry name" value="SDR_fam"/>
</dbReference>
<evidence type="ECO:0000256" key="13">
    <source>
        <dbReference type="RuleBase" id="RU000363"/>
    </source>
</evidence>
<keyword evidence="9" id="KW-0443">Lipid metabolism</keyword>
<evidence type="ECO:0000256" key="6">
    <source>
        <dbReference type="ARBA" id="ARBA00022857"/>
    </source>
</evidence>
<keyword evidence="14" id="KW-0812">Transmembrane</keyword>
<feature type="transmembrane region" description="Helical" evidence="14">
    <location>
        <begin position="311"/>
        <end position="329"/>
    </location>
</feature>
<proteinExistence type="inferred from homology"/>
<keyword evidence="14" id="KW-1133">Transmembrane helix</keyword>
<dbReference type="InterPro" id="IPR036291">
    <property type="entry name" value="NAD(P)-bd_dom_sf"/>
</dbReference>
<dbReference type="CDD" id="cd08939">
    <property type="entry name" value="KDSR-like_SDR_c"/>
    <property type="match status" value="1"/>
</dbReference>
<protein>
    <recommendedName>
        <fullName evidence="10">3-dehydrosphinganine reductase</fullName>
        <ecNumber evidence="10">1.1.1.102</ecNumber>
    </recommendedName>
</protein>
<evidence type="ECO:0000313" key="15">
    <source>
        <dbReference type="EnsemblMetazoa" id="XP_014256225.1"/>
    </source>
</evidence>
<reference evidence="15" key="1">
    <citation type="submission" date="2022-01" db="UniProtKB">
        <authorList>
            <consortium name="EnsemblMetazoa"/>
        </authorList>
    </citation>
    <scope>IDENTIFICATION</scope>
</reference>
<comment type="similarity">
    <text evidence="4 13">Belongs to the short-chain dehydrogenases/reductases (SDR) family.</text>
</comment>
<dbReference type="PRINTS" id="PR00080">
    <property type="entry name" value="SDRFAMILY"/>
</dbReference>
<dbReference type="EC" id="1.1.1.102" evidence="10"/>
<dbReference type="RefSeq" id="XP_014256225.1">
    <property type="nucleotide sequence ID" value="XM_014400739.2"/>
</dbReference>
<evidence type="ECO:0000256" key="12">
    <source>
        <dbReference type="ARBA" id="ARBA00048930"/>
    </source>
</evidence>
<dbReference type="RefSeq" id="XP_014256217.1">
    <property type="nucleotide sequence ID" value="XM_014400731.2"/>
</dbReference>
<dbReference type="PANTHER" id="PTHR43550">
    <property type="entry name" value="3-KETODIHYDROSPHINGOSINE REDUCTASE"/>
    <property type="match status" value="1"/>
</dbReference>
<comment type="catalytic activity">
    <reaction evidence="12">
        <text>sphinganine + NADP(+) = 3-oxosphinganine + NADPH + H(+)</text>
        <dbReference type="Rhea" id="RHEA:22640"/>
        <dbReference type="ChEBI" id="CHEBI:15378"/>
        <dbReference type="ChEBI" id="CHEBI:57783"/>
        <dbReference type="ChEBI" id="CHEBI:57817"/>
        <dbReference type="ChEBI" id="CHEBI:58299"/>
        <dbReference type="ChEBI" id="CHEBI:58349"/>
        <dbReference type="EC" id="1.1.1.102"/>
    </reaction>
    <physiologicalReaction direction="right-to-left" evidence="12">
        <dbReference type="Rhea" id="RHEA:22642"/>
    </physiologicalReaction>
</comment>
<evidence type="ECO:0000256" key="7">
    <source>
        <dbReference type="ARBA" id="ARBA00022919"/>
    </source>
</evidence>
<sequence length="342" mass="37427">MLSIFIEFVFNVVLFLCCFAASLLAVGVVYIKFRYKTLSRTTLKNKHVVITGGSSGIGKGVACEAAKRGANVTIIARDKIKLVAAKNEIAKHCVNSSQRIHTYSLDVSSNFDKVDKAFVEIEQEVGPIYMLVNCAGSAVCGKLEDLSKADIKKMFDLNCLGSIFPTKAVIEGMKARGEGYIVFVASQAAQIGIFGLSAYSASKFALRGFAEALNMEVKAHGIKVTISFPPDTDTPGFAEEEKSKPKETRLISQTSGLYSPAEIALKLMNDTLAGYFISSYNFEGFMMYVLCAGMSPYSSFFHLLLESLLMGIFRIVGGAYLISFDRIVMRCMKEKNHSKKAE</sequence>
<keyword evidence="6" id="KW-0521">NADP</keyword>
<dbReference type="SUPFAM" id="SSF51735">
    <property type="entry name" value="NAD(P)-binding Rossmann-fold domains"/>
    <property type="match status" value="1"/>
</dbReference>
<evidence type="ECO:0000256" key="9">
    <source>
        <dbReference type="ARBA" id="ARBA00023098"/>
    </source>
</evidence>
<dbReference type="PANTHER" id="PTHR43550:SF3">
    <property type="entry name" value="3-KETODIHYDROSPHINGOSINE REDUCTASE"/>
    <property type="match status" value="1"/>
</dbReference>
<dbReference type="GeneID" id="106670418"/>
<keyword evidence="14" id="KW-0472">Membrane</keyword>
<dbReference type="OrthoDB" id="37659at2759"/>
<evidence type="ECO:0000256" key="2">
    <source>
        <dbReference type="ARBA" id="ARBA00004760"/>
    </source>
</evidence>
<evidence type="ECO:0000256" key="5">
    <source>
        <dbReference type="ARBA" id="ARBA00022824"/>
    </source>
</evidence>
<dbReference type="InterPro" id="IPR045022">
    <property type="entry name" value="KDSR-like"/>
</dbReference>
<accession>A0A8I6S322</accession>
<dbReference type="EnsemblMetazoa" id="XM_014400739.2">
    <property type="protein sequence ID" value="XP_014256225.1"/>
    <property type="gene ID" value="LOC106670418"/>
</dbReference>
<name>A0A8I6S322_CIMLE</name>
<dbReference type="GO" id="GO:0030148">
    <property type="term" value="P:sphingolipid biosynthetic process"/>
    <property type="evidence" value="ECO:0007669"/>
    <property type="project" value="InterPro"/>
</dbReference>
<comment type="pathway">
    <text evidence="2">Lipid metabolism; sphingolipid metabolism.</text>
</comment>
<comment type="pathway">
    <text evidence="3">Sphingolipid metabolism.</text>
</comment>
<dbReference type="OMA" id="ICGVFEE"/>
<keyword evidence="8" id="KW-0560">Oxidoreductase</keyword>
<dbReference type="PRINTS" id="PR00081">
    <property type="entry name" value="GDHRDH"/>
</dbReference>
<feature type="transmembrane region" description="Helical" evidence="14">
    <location>
        <begin position="285"/>
        <end position="305"/>
    </location>
</feature>
<comment type="function">
    <text evidence="11">Catalyzes the reduction of 3'-oxosphinganine (3-ketodihydrosphingosine/KDS) to sphinganine (dihydrosphingosine/DHS), the second step of de novo sphingolipid biosynthesis.</text>
</comment>
<dbReference type="AlphaFoldDB" id="A0A8I6S322"/>
<evidence type="ECO:0000256" key="11">
    <source>
        <dbReference type="ARBA" id="ARBA00044737"/>
    </source>
</evidence>
<dbReference type="Pfam" id="PF00106">
    <property type="entry name" value="adh_short"/>
    <property type="match status" value="1"/>
</dbReference>
<dbReference type="CTD" id="2531"/>
<organism evidence="15 16">
    <name type="scientific">Cimex lectularius</name>
    <name type="common">Bed bug</name>
    <name type="synonym">Acanthia lectularia</name>
    <dbReference type="NCBI Taxonomy" id="79782"/>
    <lineage>
        <taxon>Eukaryota</taxon>
        <taxon>Metazoa</taxon>
        <taxon>Ecdysozoa</taxon>
        <taxon>Arthropoda</taxon>
        <taxon>Hexapoda</taxon>
        <taxon>Insecta</taxon>
        <taxon>Pterygota</taxon>
        <taxon>Neoptera</taxon>
        <taxon>Paraneoptera</taxon>
        <taxon>Hemiptera</taxon>
        <taxon>Heteroptera</taxon>
        <taxon>Panheteroptera</taxon>
        <taxon>Cimicomorpha</taxon>
        <taxon>Cimicidae</taxon>
        <taxon>Cimex</taxon>
    </lineage>
</organism>
<keyword evidence="5" id="KW-0256">Endoplasmic reticulum</keyword>
<evidence type="ECO:0000313" key="16">
    <source>
        <dbReference type="Proteomes" id="UP000494040"/>
    </source>
</evidence>
<comment type="subcellular location">
    <subcellularLocation>
        <location evidence="1">Endoplasmic reticulum</location>
    </subcellularLocation>
</comment>
<evidence type="ECO:0000256" key="4">
    <source>
        <dbReference type="ARBA" id="ARBA00006484"/>
    </source>
</evidence>
<evidence type="ECO:0000256" key="10">
    <source>
        <dbReference type="ARBA" id="ARBA00026112"/>
    </source>
</evidence>
<evidence type="ECO:0000256" key="14">
    <source>
        <dbReference type="SAM" id="Phobius"/>
    </source>
</evidence>
<dbReference type="GO" id="GO:0005789">
    <property type="term" value="C:endoplasmic reticulum membrane"/>
    <property type="evidence" value="ECO:0007669"/>
    <property type="project" value="TreeGrafter"/>
</dbReference>
<dbReference type="EnsemblMetazoa" id="XM_014400731.2">
    <property type="protein sequence ID" value="XP_014256217.1"/>
    <property type="gene ID" value="LOC106670418"/>
</dbReference>
<keyword evidence="7" id="KW-0746">Sphingolipid metabolism</keyword>
<dbReference type="Gene3D" id="3.40.50.720">
    <property type="entry name" value="NAD(P)-binding Rossmann-like Domain"/>
    <property type="match status" value="1"/>
</dbReference>
<dbReference type="Proteomes" id="UP000494040">
    <property type="component" value="Unassembled WGS sequence"/>
</dbReference>